<proteinExistence type="predicted"/>
<reference evidence="1 2" key="1">
    <citation type="journal article" date="2016" name="Nat. Commun.">
        <title>Extremotolerant tardigrade genome and improved radiotolerance of human cultured cells by tardigrade-unique protein.</title>
        <authorList>
            <person name="Hashimoto T."/>
            <person name="Horikawa D.D."/>
            <person name="Saito Y."/>
            <person name="Kuwahara H."/>
            <person name="Kozuka-Hata H."/>
            <person name="Shin-I T."/>
            <person name="Minakuchi Y."/>
            <person name="Ohishi K."/>
            <person name="Motoyama A."/>
            <person name="Aizu T."/>
            <person name="Enomoto A."/>
            <person name="Kondo K."/>
            <person name="Tanaka S."/>
            <person name="Hara Y."/>
            <person name="Koshikawa S."/>
            <person name="Sagara H."/>
            <person name="Miura T."/>
            <person name="Yokobori S."/>
            <person name="Miyagawa K."/>
            <person name="Suzuki Y."/>
            <person name="Kubo T."/>
            <person name="Oyama M."/>
            <person name="Kohara Y."/>
            <person name="Fujiyama A."/>
            <person name="Arakawa K."/>
            <person name="Katayama T."/>
            <person name="Toyoda A."/>
            <person name="Kunieda T."/>
        </authorList>
    </citation>
    <scope>NUCLEOTIDE SEQUENCE [LARGE SCALE GENOMIC DNA]</scope>
    <source>
        <strain evidence="1 2">YOKOZUNA-1</strain>
    </source>
</reference>
<evidence type="ECO:0000313" key="2">
    <source>
        <dbReference type="Proteomes" id="UP000186922"/>
    </source>
</evidence>
<sequence length="145" mass="16126">LSRVLVDVLSWFAVPSFSLSEKKTVAMLIRGHRKTRVNDTSVEINGTVPPWSSSVRYLGVNVDLHLTLERPHQVGKSVTFGIAEMKRGGTSRSTKQRAVWSAASKTSLETLCEGTNGRERAIPNYKESVRRETMQQLGSVHVMES</sequence>
<gene>
    <name evidence="1" type="primary">RvY_02864-1</name>
    <name evidence="1" type="synonym">RvY_02864.1</name>
    <name evidence="1" type="ORF">RvY_02864</name>
</gene>
<keyword evidence="2" id="KW-1185">Reference proteome</keyword>
<dbReference type="EMBL" id="BDGG01000001">
    <property type="protein sequence ID" value="GAU90450.1"/>
    <property type="molecule type" value="Genomic_DNA"/>
</dbReference>
<protein>
    <submittedName>
        <fullName evidence="1">Uncharacterized protein</fullName>
    </submittedName>
</protein>
<dbReference type="AlphaFoldDB" id="A0A1D1UPK6"/>
<accession>A0A1D1UPK6</accession>
<name>A0A1D1UPK6_RAMVA</name>
<evidence type="ECO:0000313" key="1">
    <source>
        <dbReference type="EMBL" id="GAU90450.1"/>
    </source>
</evidence>
<organism evidence="1 2">
    <name type="scientific">Ramazzottius varieornatus</name>
    <name type="common">Water bear</name>
    <name type="synonym">Tardigrade</name>
    <dbReference type="NCBI Taxonomy" id="947166"/>
    <lineage>
        <taxon>Eukaryota</taxon>
        <taxon>Metazoa</taxon>
        <taxon>Ecdysozoa</taxon>
        <taxon>Tardigrada</taxon>
        <taxon>Eutardigrada</taxon>
        <taxon>Parachela</taxon>
        <taxon>Hypsibioidea</taxon>
        <taxon>Ramazzottiidae</taxon>
        <taxon>Ramazzottius</taxon>
    </lineage>
</organism>
<dbReference type="Proteomes" id="UP000186922">
    <property type="component" value="Unassembled WGS sequence"/>
</dbReference>
<comment type="caution">
    <text evidence="1">The sequence shown here is derived from an EMBL/GenBank/DDBJ whole genome shotgun (WGS) entry which is preliminary data.</text>
</comment>
<feature type="non-terminal residue" evidence="1">
    <location>
        <position position="1"/>
    </location>
</feature>